<dbReference type="EMBL" id="JWZT01002262">
    <property type="protein sequence ID" value="KII69885.1"/>
    <property type="molecule type" value="Genomic_DNA"/>
</dbReference>
<proteinExistence type="predicted"/>
<protein>
    <recommendedName>
        <fullName evidence="2">EGF-like domain-containing protein</fullName>
    </recommendedName>
</protein>
<evidence type="ECO:0000313" key="3">
    <source>
        <dbReference type="EMBL" id="KII69885.1"/>
    </source>
</evidence>
<keyword evidence="4" id="KW-1185">Reference proteome</keyword>
<gene>
    <name evidence="3" type="ORF">RF11_15668</name>
</gene>
<dbReference type="OrthoDB" id="283575at2759"/>
<dbReference type="Gene3D" id="2.10.25.10">
    <property type="entry name" value="Laminin"/>
    <property type="match status" value="1"/>
</dbReference>
<keyword evidence="1" id="KW-1015">Disulfide bond</keyword>
<keyword evidence="1" id="KW-0245">EGF-like domain</keyword>
<comment type="caution">
    <text evidence="3">The sequence shown here is derived from an EMBL/GenBank/DDBJ whole genome shotgun (WGS) entry which is preliminary data.</text>
</comment>
<dbReference type="AlphaFoldDB" id="A0A0C2N0I7"/>
<name>A0A0C2N0I7_THEKT</name>
<reference evidence="3 4" key="1">
    <citation type="journal article" date="2014" name="Genome Biol. Evol.">
        <title>The genome of the myxosporean Thelohanellus kitauei shows adaptations to nutrient acquisition within its fish host.</title>
        <authorList>
            <person name="Yang Y."/>
            <person name="Xiong J."/>
            <person name="Zhou Z."/>
            <person name="Huo F."/>
            <person name="Miao W."/>
            <person name="Ran C."/>
            <person name="Liu Y."/>
            <person name="Zhang J."/>
            <person name="Feng J."/>
            <person name="Wang M."/>
            <person name="Wang M."/>
            <person name="Wang L."/>
            <person name="Yao B."/>
        </authorList>
    </citation>
    <scope>NUCLEOTIDE SEQUENCE [LARGE SCALE GENOMIC DNA]</scope>
    <source>
        <strain evidence="3">Wuqing</strain>
    </source>
</reference>
<evidence type="ECO:0000256" key="1">
    <source>
        <dbReference type="PROSITE-ProRule" id="PRU00076"/>
    </source>
</evidence>
<sequence>MDWIKSGNRPARGNHSKQYYYIHINQTKLKVFEIDLSYNKSYIVSKNQFTSVVDFSKATLIGEILQKFNLSSATTSRFIDYFKDEHGTESQSGIYLKQYSIFSNESNVVIMLRYVILIDLRHVNDNNLDQTGTYRDESTKKPCADSPCFNDGSCIPTNITASFSNKDINGFSRTFECSCSGSYFGNHCSKNLYCLNCERNKCIRPGMCHSCNPGWEGNDCLTVSCEKLDMCRNNG</sequence>
<feature type="disulfide bond" evidence="1">
    <location>
        <begin position="179"/>
        <end position="188"/>
    </location>
</feature>
<organism evidence="3 4">
    <name type="scientific">Thelohanellus kitauei</name>
    <name type="common">Myxosporean</name>
    <dbReference type="NCBI Taxonomy" id="669202"/>
    <lineage>
        <taxon>Eukaryota</taxon>
        <taxon>Metazoa</taxon>
        <taxon>Cnidaria</taxon>
        <taxon>Myxozoa</taxon>
        <taxon>Myxosporea</taxon>
        <taxon>Bivalvulida</taxon>
        <taxon>Platysporina</taxon>
        <taxon>Myxobolidae</taxon>
        <taxon>Thelohanellus</taxon>
    </lineage>
</organism>
<feature type="domain" description="EGF-like" evidence="2">
    <location>
        <begin position="139"/>
        <end position="189"/>
    </location>
</feature>
<evidence type="ECO:0000259" key="2">
    <source>
        <dbReference type="PROSITE" id="PS50026"/>
    </source>
</evidence>
<dbReference type="PROSITE" id="PS00022">
    <property type="entry name" value="EGF_1"/>
    <property type="match status" value="1"/>
</dbReference>
<dbReference type="SMART" id="SM00181">
    <property type="entry name" value="EGF"/>
    <property type="match status" value="2"/>
</dbReference>
<comment type="caution">
    <text evidence="1">Lacks conserved residue(s) required for the propagation of feature annotation.</text>
</comment>
<dbReference type="Proteomes" id="UP000031668">
    <property type="component" value="Unassembled WGS sequence"/>
</dbReference>
<evidence type="ECO:0000313" key="4">
    <source>
        <dbReference type="Proteomes" id="UP000031668"/>
    </source>
</evidence>
<dbReference type="InterPro" id="IPR000742">
    <property type="entry name" value="EGF"/>
</dbReference>
<accession>A0A0C2N0I7</accession>
<dbReference type="PROSITE" id="PS50026">
    <property type="entry name" value="EGF_3"/>
    <property type="match status" value="1"/>
</dbReference>